<dbReference type="Proteomes" id="UP000663865">
    <property type="component" value="Unassembled WGS sequence"/>
</dbReference>
<evidence type="ECO:0000313" key="3">
    <source>
        <dbReference type="Proteomes" id="UP000663865"/>
    </source>
</evidence>
<protein>
    <recommendedName>
        <fullName evidence="4">Microbial-type PARG catalytic domain-containing protein</fullName>
    </recommendedName>
</protein>
<dbReference type="PANTHER" id="PTHR35596">
    <property type="entry name" value="DUF2263 DOMAIN-CONTAINING PROTEIN"/>
    <property type="match status" value="1"/>
</dbReference>
<name>A0A817TP69_9BILA</name>
<dbReference type="Gene3D" id="3.40.220.10">
    <property type="entry name" value="Leucine Aminopeptidase, subunit E, domain 1"/>
    <property type="match status" value="1"/>
</dbReference>
<sequence length="437" mass="50578">MISSTVPRIRVDCTDLFPCGTMIAKQIHRDISEEDDLNQVYLRFQETDDQKRIFSEWNNCLRKTDAKEEISAVFDQFKKLWHTRKYGSRFFDIHGREFQNFAVNLTNHMEQSEWRKLSRSNSHADRRVLRSRVYAIGSRDDIGWDGKFIQNADDRKKKKLEMIEHLHSLQLFDWFAPRGEHVSELSECHHDIDIDIKIIRQGTQETVQALWQSMGNEPKLIAWVNFAASHNVCGSYSVDYGGSQEEEVATNCDGAVLLGTMGQFVDTGLKSWIRGRWVYYKMGMHIPPGGNYWSMTKFVTGPFHVDCSMIATAFADFRPYIPVFCPYSERNYFYSLIGINSVKNQEELERRCMLDIEGVLKTCLAKQVHTLVTGASGCGAFRHNPYVEAKLWRICLEKQEYRCGSLRKVVFAILDNESSNNWIAFSDEFGPSVNNFN</sequence>
<dbReference type="Proteomes" id="UP000663838">
    <property type="component" value="Unassembled WGS sequence"/>
</dbReference>
<dbReference type="EMBL" id="CAJNYV010000008">
    <property type="protein sequence ID" value="CAF3319016.1"/>
    <property type="molecule type" value="Genomic_DNA"/>
</dbReference>
<dbReference type="AlphaFoldDB" id="A0A817TP69"/>
<comment type="caution">
    <text evidence="1">The sequence shown here is derived from an EMBL/GenBank/DDBJ whole genome shotgun (WGS) entry which is preliminary data.</text>
</comment>
<gene>
    <name evidence="1" type="ORF">KIK155_LOCUS295</name>
    <name evidence="2" type="ORF">TOA249_LOCUS1111</name>
</gene>
<organism evidence="1 3">
    <name type="scientific">Rotaria socialis</name>
    <dbReference type="NCBI Taxonomy" id="392032"/>
    <lineage>
        <taxon>Eukaryota</taxon>
        <taxon>Metazoa</taxon>
        <taxon>Spiralia</taxon>
        <taxon>Gnathifera</taxon>
        <taxon>Rotifera</taxon>
        <taxon>Eurotatoria</taxon>
        <taxon>Bdelloidea</taxon>
        <taxon>Philodinida</taxon>
        <taxon>Philodinidae</taxon>
        <taxon>Rotaria</taxon>
    </lineage>
</organism>
<evidence type="ECO:0000313" key="1">
    <source>
        <dbReference type="EMBL" id="CAF3319016.1"/>
    </source>
</evidence>
<dbReference type="PANTHER" id="PTHR35596:SF1">
    <property type="entry name" value="MICROBIAL-TYPE PARG CATALYTIC DOMAIN-CONTAINING PROTEIN"/>
    <property type="match status" value="1"/>
</dbReference>
<proteinExistence type="predicted"/>
<dbReference type="EMBL" id="CAJOBS010000029">
    <property type="protein sequence ID" value="CAF4473218.1"/>
    <property type="molecule type" value="Genomic_DNA"/>
</dbReference>
<accession>A0A817TP69</accession>
<reference evidence="1" key="1">
    <citation type="submission" date="2021-02" db="EMBL/GenBank/DDBJ databases">
        <authorList>
            <person name="Nowell W R."/>
        </authorList>
    </citation>
    <scope>NUCLEOTIDE SEQUENCE</scope>
</reference>
<evidence type="ECO:0008006" key="4">
    <source>
        <dbReference type="Google" id="ProtNLM"/>
    </source>
</evidence>
<dbReference type="InterPro" id="IPR043472">
    <property type="entry name" value="Macro_dom-like"/>
</dbReference>
<evidence type="ECO:0000313" key="2">
    <source>
        <dbReference type="EMBL" id="CAF4473218.1"/>
    </source>
</evidence>